<dbReference type="GO" id="GO:0006265">
    <property type="term" value="P:DNA topological change"/>
    <property type="evidence" value="ECO:0007669"/>
    <property type="project" value="InterPro"/>
</dbReference>
<dbReference type="InterPro" id="IPR001631">
    <property type="entry name" value="TopoI"/>
</dbReference>
<dbReference type="GO" id="GO:0003677">
    <property type="term" value="F:DNA binding"/>
    <property type="evidence" value="ECO:0007669"/>
    <property type="project" value="UniProtKB-KW"/>
</dbReference>
<dbReference type="InterPro" id="IPR049331">
    <property type="entry name" value="Top1B_N_bact"/>
</dbReference>
<keyword evidence="5" id="KW-0238">DNA-binding</keyword>
<evidence type="ECO:0000256" key="6">
    <source>
        <dbReference type="ARBA" id="ARBA00023235"/>
    </source>
</evidence>
<evidence type="ECO:0000259" key="8">
    <source>
        <dbReference type="Pfam" id="PF21338"/>
    </source>
</evidence>
<dbReference type="PRINTS" id="PR00416">
    <property type="entry name" value="EUTPISMRASEI"/>
</dbReference>
<gene>
    <name evidence="9" type="ORF">B0I21_105266</name>
</gene>
<dbReference type="InterPro" id="IPR035447">
    <property type="entry name" value="DNA_topo_I_N_sf"/>
</dbReference>
<dbReference type="Pfam" id="PF01028">
    <property type="entry name" value="Topoisom_I"/>
    <property type="match status" value="1"/>
</dbReference>
<feature type="domain" description="DNA topoisomerase IB N-terminal" evidence="8">
    <location>
        <begin position="38"/>
        <end position="84"/>
    </location>
</feature>
<dbReference type="SUPFAM" id="SSF55869">
    <property type="entry name" value="DNA topoisomerase I domain"/>
    <property type="match status" value="1"/>
</dbReference>
<dbReference type="Gene3D" id="1.10.132.120">
    <property type="match status" value="1"/>
</dbReference>
<evidence type="ECO:0000256" key="5">
    <source>
        <dbReference type="ARBA" id="ARBA00023125"/>
    </source>
</evidence>
<evidence type="ECO:0000313" key="10">
    <source>
        <dbReference type="Proteomes" id="UP000294752"/>
    </source>
</evidence>
<comment type="caution">
    <text evidence="9">The sequence shown here is derived from an EMBL/GenBank/DDBJ whole genome shotgun (WGS) entry which is preliminary data.</text>
</comment>
<evidence type="ECO:0000256" key="2">
    <source>
        <dbReference type="ARBA" id="ARBA00006645"/>
    </source>
</evidence>
<evidence type="ECO:0000256" key="4">
    <source>
        <dbReference type="ARBA" id="ARBA00023029"/>
    </source>
</evidence>
<feature type="domain" description="DNA topoisomerase I catalytic core eukaryotic-type" evidence="7">
    <location>
        <begin position="101"/>
        <end position="315"/>
    </location>
</feature>
<dbReference type="InterPro" id="IPR013500">
    <property type="entry name" value="TopoI_cat_euk"/>
</dbReference>
<evidence type="ECO:0000313" key="9">
    <source>
        <dbReference type="EMBL" id="TDS13132.1"/>
    </source>
</evidence>
<evidence type="ECO:0000256" key="1">
    <source>
        <dbReference type="ARBA" id="ARBA00000213"/>
    </source>
</evidence>
<dbReference type="Gene3D" id="3.30.66.10">
    <property type="entry name" value="DNA topoisomerase I domain"/>
    <property type="match status" value="1"/>
</dbReference>
<sequence>MSENREANEQLMLQQIGLRYVSCNDKGYCRVVEGKQVRYLDQKGNEISNETVLKRIQTLVLPPAWTDVWICANPNGHLQATGIDIRGRKQYRYHTKWTSIRSEKKFTDLHVFGAKLPLLKKTVLKDLRKRSLSREKVCAVAVSVMQKTSFRAGNSVYQKANGSYGLTTLKNKHVKQISTNKLFFKFVGKKGVIQQTYLQEKTLIKMLLKVKDLPGQRIFQYIDDEGEIRALESGDINGYLKEVMGINASCKSFRTWNACLMALKFLIAQPIPETVAERKKSVLAVIDQVAAALGNTRAVTRSHYIHPSILEAYENSELNAWIGRMKKKADDLDARDLEKKLLQILKTKS</sequence>
<dbReference type="Gene3D" id="3.90.15.10">
    <property type="entry name" value="Topoisomerase I, Chain A, domain 3"/>
    <property type="match status" value="1"/>
</dbReference>
<dbReference type="Proteomes" id="UP000294752">
    <property type="component" value="Unassembled WGS sequence"/>
</dbReference>
<evidence type="ECO:0000256" key="3">
    <source>
        <dbReference type="ARBA" id="ARBA00012891"/>
    </source>
</evidence>
<name>A0A4R7CZ05_9SPHI</name>
<dbReference type="InterPro" id="IPR011010">
    <property type="entry name" value="DNA_brk_join_enz"/>
</dbReference>
<protein>
    <recommendedName>
        <fullName evidence="3">DNA topoisomerase</fullName>
        <ecNumber evidence="3">5.6.2.1</ecNumber>
    </recommendedName>
</protein>
<dbReference type="OrthoDB" id="9778962at2"/>
<dbReference type="PROSITE" id="PS52038">
    <property type="entry name" value="TOPO_IB_2"/>
    <property type="match status" value="1"/>
</dbReference>
<dbReference type="SUPFAM" id="SSF56349">
    <property type="entry name" value="DNA breaking-rejoining enzymes"/>
    <property type="match status" value="1"/>
</dbReference>
<reference evidence="9 10" key="1">
    <citation type="submission" date="2019-03" db="EMBL/GenBank/DDBJ databases">
        <title>Genomic Encyclopedia of Type Strains, Phase III (KMG-III): the genomes of soil and plant-associated and newly described type strains.</title>
        <authorList>
            <person name="Whitman W."/>
        </authorList>
    </citation>
    <scope>NUCLEOTIDE SEQUENCE [LARGE SCALE GENOMIC DNA]</scope>
    <source>
        <strain evidence="9 10">CGMCC 1.12801</strain>
    </source>
</reference>
<dbReference type="AlphaFoldDB" id="A0A4R7CZ05"/>
<organism evidence="9 10">
    <name type="scientific">Sphingobacterium paludis</name>
    <dbReference type="NCBI Taxonomy" id="1476465"/>
    <lineage>
        <taxon>Bacteria</taxon>
        <taxon>Pseudomonadati</taxon>
        <taxon>Bacteroidota</taxon>
        <taxon>Sphingobacteriia</taxon>
        <taxon>Sphingobacteriales</taxon>
        <taxon>Sphingobacteriaceae</taxon>
        <taxon>Sphingobacterium</taxon>
    </lineage>
</organism>
<comment type="catalytic activity">
    <reaction evidence="1">
        <text>ATP-independent breakage of single-stranded DNA, followed by passage and rejoining.</text>
        <dbReference type="EC" id="5.6.2.1"/>
    </reaction>
</comment>
<keyword evidence="6 9" id="KW-0413">Isomerase</keyword>
<keyword evidence="10" id="KW-1185">Reference proteome</keyword>
<dbReference type="EMBL" id="SNZV01000005">
    <property type="protein sequence ID" value="TDS13132.1"/>
    <property type="molecule type" value="Genomic_DNA"/>
</dbReference>
<proteinExistence type="inferred from homology"/>
<evidence type="ECO:0000259" key="7">
    <source>
        <dbReference type="Pfam" id="PF01028"/>
    </source>
</evidence>
<accession>A0A4R7CZ05</accession>
<dbReference type="InterPro" id="IPR014711">
    <property type="entry name" value="TopoI_cat_a-hlx-sub_euk"/>
</dbReference>
<comment type="similarity">
    <text evidence="2">Belongs to the type IB topoisomerase family.</text>
</comment>
<keyword evidence="4" id="KW-0799">Topoisomerase</keyword>
<dbReference type="GO" id="GO:0003917">
    <property type="term" value="F:DNA topoisomerase type I (single strand cut, ATP-independent) activity"/>
    <property type="evidence" value="ECO:0007669"/>
    <property type="project" value="UniProtKB-EC"/>
</dbReference>
<dbReference type="EC" id="5.6.2.1" evidence="3"/>
<dbReference type="Pfam" id="PF21338">
    <property type="entry name" value="Top1B_N_bact"/>
    <property type="match status" value="1"/>
</dbReference>
<dbReference type="RefSeq" id="WP_133640624.1">
    <property type="nucleotide sequence ID" value="NZ_SNZV01000005.1"/>
</dbReference>